<comment type="caution">
    <text evidence="1">The sequence shown here is derived from an EMBL/GenBank/DDBJ whole genome shotgun (WGS) entry which is preliminary data.</text>
</comment>
<dbReference type="AlphaFoldDB" id="A0A8T1JQ51"/>
<proteinExistence type="predicted"/>
<evidence type="ECO:0000313" key="1">
    <source>
        <dbReference type="EMBL" id="KAG2882507.1"/>
    </source>
</evidence>
<organism evidence="1 2">
    <name type="scientific">Phytophthora cactorum</name>
    <dbReference type="NCBI Taxonomy" id="29920"/>
    <lineage>
        <taxon>Eukaryota</taxon>
        <taxon>Sar</taxon>
        <taxon>Stramenopiles</taxon>
        <taxon>Oomycota</taxon>
        <taxon>Peronosporomycetes</taxon>
        <taxon>Peronosporales</taxon>
        <taxon>Peronosporaceae</taxon>
        <taxon>Phytophthora</taxon>
    </lineage>
</organism>
<dbReference type="Proteomes" id="UP000774804">
    <property type="component" value="Unassembled WGS sequence"/>
</dbReference>
<accession>A0A8T1JQ51</accession>
<sequence length="31" mass="3188">MKLTAIALLASVSAANTMAVTNLVRRGLSVD</sequence>
<gene>
    <name evidence="1" type="ORF">PC115_g21926</name>
</gene>
<protein>
    <submittedName>
        <fullName evidence="1">Uncharacterized protein</fullName>
    </submittedName>
</protein>
<dbReference type="EMBL" id="RCMI01001659">
    <property type="protein sequence ID" value="KAG2882507.1"/>
    <property type="molecule type" value="Genomic_DNA"/>
</dbReference>
<reference evidence="1" key="1">
    <citation type="submission" date="2018-10" db="EMBL/GenBank/DDBJ databases">
        <title>Effector identification in a new, highly contiguous assembly of the strawberry crown rot pathogen Phytophthora cactorum.</title>
        <authorList>
            <person name="Armitage A.D."/>
            <person name="Nellist C.F."/>
            <person name="Bates H."/>
            <person name="Vickerstaff R.J."/>
            <person name="Harrison R.J."/>
        </authorList>
    </citation>
    <scope>NUCLEOTIDE SEQUENCE</scope>
    <source>
        <strain evidence="1">4032</strain>
    </source>
</reference>
<evidence type="ECO:0000313" key="2">
    <source>
        <dbReference type="Proteomes" id="UP000774804"/>
    </source>
</evidence>
<name>A0A8T1JQ51_9STRA</name>